<dbReference type="PANTHER" id="PTHR48043">
    <property type="entry name" value="EG:EG0003.4 PROTEIN-RELATED"/>
    <property type="match status" value="1"/>
</dbReference>
<keyword evidence="3 4" id="KW-0808">Transferase</keyword>
<gene>
    <name evidence="6" type="ORF">FSP39_022083</name>
</gene>
<evidence type="ECO:0000256" key="4">
    <source>
        <dbReference type="RuleBase" id="RU003718"/>
    </source>
</evidence>
<feature type="transmembrane region" description="Helical" evidence="5">
    <location>
        <begin position="468"/>
        <end position="499"/>
    </location>
</feature>
<keyword evidence="5" id="KW-1133">Transmembrane helix</keyword>
<dbReference type="CDD" id="cd03784">
    <property type="entry name" value="GT1_Gtf-like"/>
    <property type="match status" value="1"/>
</dbReference>
<feature type="signal peptide" evidence="5">
    <location>
        <begin position="1"/>
        <end position="22"/>
    </location>
</feature>
<dbReference type="GO" id="GO:0015020">
    <property type="term" value="F:glucuronosyltransferase activity"/>
    <property type="evidence" value="ECO:0007669"/>
    <property type="project" value="UniProtKB-EC"/>
</dbReference>
<comment type="caution">
    <text evidence="6">The sequence shown here is derived from an EMBL/GenBank/DDBJ whole genome shotgun (WGS) entry which is preliminary data.</text>
</comment>
<evidence type="ECO:0000256" key="5">
    <source>
        <dbReference type="RuleBase" id="RU362059"/>
    </source>
</evidence>
<proteinExistence type="inferred from homology"/>
<feature type="chain" id="PRO_5041517559" description="UDP-glucuronosyltransferase" evidence="5">
    <location>
        <begin position="23"/>
        <end position="511"/>
    </location>
</feature>
<dbReference type="Pfam" id="PF00201">
    <property type="entry name" value="UDPGT"/>
    <property type="match status" value="1"/>
</dbReference>
<keyword evidence="5" id="KW-0812">Transmembrane</keyword>
<dbReference type="InterPro" id="IPR035595">
    <property type="entry name" value="UDP_glycos_trans_CS"/>
</dbReference>
<protein>
    <recommendedName>
        <fullName evidence="5">UDP-glucuronosyltransferase</fullName>
        <ecNumber evidence="5">2.4.1.17</ecNumber>
    </recommendedName>
</protein>
<evidence type="ECO:0000313" key="6">
    <source>
        <dbReference type="EMBL" id="KAK3107780.1"/>
    </source>
</evidence>
<dbReference type="Proteomes" id="UP001186944">
    <property type="component" value="Unassembled WGS sequence"/>
</dbReference>
<dbReference type="GO" id="GO:0016020">
    <property type="term" value="C:membrane"/>
    <property type="evidence" value="ECO:0007669"/>
    <property type="project" value="UniProtKB-SubCell"/>
</dbReference>
<dbReference type="Gene3D" id="3.40.50.2000">
    <property type="entry name" value="Glycogen Phosphorylase B"/>
    <property type="match status" value="2"/>
</dbReference>
<evidence type="ECO:0000256" key="3">
    <source>
        <dbReference type="ARBA" id="ARBA00022679"/>
    </source>
</evidence>
<comment type="catalytic activity">
    <reaction evidence="5">
        <text>glucuronate acceptor + UDP-alpha-D-glucuronate = acceptor beta-D-glucuronoside + UDP + H(+)</text>
        <dbReference type="Rhea" id="RHEA:21032"/>
        <dbReference type="ChEBI" id="CHEBI:15378"/>
        <dbReference type="ChEBI" id="CHEBI:58052"/>
        <dbReference type="ChEBI" id="CHEBI:58223"/>
        <dbReference type="ChEBI" id="CHEBI:132367"/>
        <dbReference type="ChEBI" id="CHEBI:132368"/>
        <dbReference type="EC" id="2.4.1.17"/>
    </reaction>
</comment>
<sequence length="511" mass="57998">MMDLRKLIYLVLLFSLCHQAYSSNILCVATPHVSHLLPVVQIGKALKAMYNHSLTIVASDHAINSPLLRNADNHFINSEMLNKLNFVETASKITEEIVKGNFPLFKMIRMFKDICESILQDDDVINKLKDTKFEIMITMPGLAGDCFNYIAYKLSIPIIHYGPFYDAFYHGIPLNPSVTPEFPFAVYGESMTFFQRVKNTMFFYAKPLVTTFVEDGSLSTRFVPEKPYISPKELRNHVQFNLLDFDVLMDYPRPSLPNTAFVGGLNVGPSQRLNSDFQNIMDLASDGIVVVTFGSVFKAFPADKLRNVFDAMKNVKTLTFVMKYGNESRQEGNIYVRPWLPQNDLLAHKNTRAFITHCGNSGQYEGLYHGVPMIGIPVYGDQLYNAERMKNKGYGLYVPLLSVEAESLTNLIEEVVRNPTYKEKVSKAAKIFKSRQGGSPSERAAYWVDHVIKYGGSYMHSISAELPWYIYIGLDVYSFMLSIAVISTLVFVFSIRVVFKFVCKKKKVKTS</sequence>
<dbReference type="SUPFAM" id="SSF53756">
    <property type="entry name" value="UDP-Glycosyltransferase/glycogen phosphorylase"/>
    <property type="match status" value="1"/>
</dbReference>
<dbReference type="FunFam" id="3.40.50.2000:FF:000021">
    <property type="entry name" value="UDP-glucuronosyltransferase"/>
    <property type="match status" value="1"/>
</dbReference>
<dbReference type="AlphaFoldDB" id="A0AA88YL52"/>
<keyword evidence="7" id="KW-1185">Reference proteome</keyword>
<comment type="subcellular location">
    <subcellularLocation>
        <location evidence="5">Membrane</location>
        <topology evidence="5">Single-pass membrane protein</topology>
    </subcellularLocation>
</comment>
<dbReference type="EC" id="2.4.1.17" evidence="5"/>
<dbReference type="EMBL" id="VSWD01000002">
    <property type="protein sequence ID" value="KAK3107780.1"/>
    <property type="molecule type" value="Genomic_DNA"/>
</dbReference>
<comment type="similarity">
    <text evidence="1 4">Belongs to the UDP-glycosyltransferase family.</text>
</comment>
<evidence type="ECO:0000256" key="2">
    <source>
        <dbReference type="ARBA" id="ARBA00022676"/>
    </source>
</evidence>
<reference evidence="6" key="1">
    <citation type="submission" date="2019-08" db="EMBL/GenBank/DDBJ databases">
        <title>The improved chromosome-level genome for the pearl oyster Pinctada fucata martensii using PacBio sequencing and Hi-C.</title>
        <authorList>
            <person name="Zheng Z."/>
        </authorList>
    </citation>
    <scope>NUCLEOTIDE SEQUENCE</scope>
    <source>
        <strain evidence="6">ZZ-2019</strain>
        <tissue evidence="6">Adductor muscle</tissue>
    </source>
</reference>
<dbReference type="InterPro" id="IPR050271">
    <property type="entry name" value="UDP-glycosyltransferase"/>
</dbReference>
<dbReference type="PANTHER" id="PTHR48043:SF145">
    <property type="entry name" value="FI06409P-RELATED"/>
    <property type="match status" value="1"/>
</dbReference>
<name>A0AA88YL52_PINIB</name>
<evidence type="ECO:0000313" key="7">
    <source>
        <dbReference type="Proteomes" id="UP001186944"/>
    </source>
</evidence>
<dbReference type="PROSITE" id="PS00375">
    <property type="entry name" value="UDPGT"/>
    <property type="match status" value="1"/>
</dbReference>
<keyword evidence="5" id="KW-0472">Membrane</keyword>
<accession>A0AA88YL52</accession>
<dbReference type="InterPro" id="IPR002213">
    <property type="entry name" value="UDP_glucos_trans"/>
</dbReference>
<keyword evidence="5" id="KW-0732">Signal</keyword>
<evidence type="ECO:0000256" key="1">
    <source>
        <dbReference type="ARBA" id="ARBA00009995"/>
    </source>
</evidence>
<keyword evidence="2 4" id="KW-0328">Glycosyltransferase</keyword>
<organism evidence="6 7">
    <name type="scientific">Pinctada imbricata</name>
    <name type="common">Atlantic pearl-oyster</name>
    <name type="synonym">Pinctada martensii</name>
    <dbReference type="NCBI Taxonomy" id="66713"/>
    <lineage>
        <taxon>Eukaryota</taxon>
        <taxon>Metazoa</taxon>
        <taxon>Spiralia</taxon>
        <taxon>Lophotrochozoa</taxon>
        <taxon>Mollusca</taxon>
        <taxon>Bivalvia</taxon>
        <taxon>Autobranchia</taxon>
        <taxon>Pteriomorphia</taxon>
        <taxon>Pterioida</taxon>
        <taxon>Pterioidea</taxon>
        <taxon>Pteriidae</taxon>
        <taxon>Pinctada</taxon>
    </lineage>
</organism>